<dbReference type="GO" id="GO:0050519">
    <property type="term" value="F:holo-citrate lyase synthase activity"/>
    <property type="evidence" value="ECO:0007669"/>
    <property type="project" value="UniProtKB-EC"/>
</dbReference>
<evidence type="ECO:0000313" key="5">
    <source>
        <dbReference type="EMBL" id="MCW7554688.1"/>
    </source>
</evidence>
<dbReference type="Pfam" id="PF03802">
    <property type="entry name" value="CitX"/>
    <property type="match status" value="1"/>
</dbReference>
<evidence type="ECO:0000313" key="6">
    <source>
        <dbReference type="Proteomes" id="UP001209854"/>
    </source>
</evidence>
<dbReference type="EMBL" id="JAPFCC010000001">
    <property type="protein sequence ID" value="MCW7554688.1"/>
    <property type="molecule type" value="Genomic_DNA"/>
</dbReference>
<gene>
    <name evidence="5" type="primary">citX</name>
    <name evidence="5" type="ORF">NX722_19125</name>
</gene>
<accession>A0ABT3MZ97</accession>
<dbReference type="InterPro" id="IPR005551">
    <property type="entry name" value="CitX"/>
</dbReference>
<proteinExistence type="predicted"/>
<dbReference type="NCBIfam" id="TIGR03124">
    <property type="entry name" value="citrate_citX"/>
    <property type="match status" value="1"/>
</dbReference>
<sequence length="175" mass="19856">MSRVTLQDMLQARDWRREQQQRLLTQHGGSLISFTINMPGDVKDCYASRVAFDQGLKAVQTLLRKKNWHCVVTLTERKATGPLALVALAQPDATAVKQAMIELENEHPLGRLFDLDVLDRDGRILSRKEFGAPVRKCLVCHLDAVICARSQQHDIQQLRAHIHELVVLQQTTVDE</sequence>
<comment type="catalytic activity">
    <reaction evidence="4">
        <text>apo-[citrate lyase ACP] + 2'-(5''-triphospho-alpha-D-ribosyl)-3'-dephospho-CoA = holo-[citrate lyase ACP] + diphosphate</text>
        <dbReference type="Rhea" id="RHEA:16333"/>
        <dbReference type="Rhea" id="RHEA-COMP:10157"/>
        <dbReference type="Rhea" id="RHEA-COMP:10158"/>
        <dbReference type="ChEBI" id="CHEBI:29999"/>
        <dbReference type="ChEBI" id="CHEBI:33019"/>
        <dbReference type="ChEBI" id="CHEBI:61378"/>
        <dbReference type="ChEBI" id="CHEBI:82683"/>
        <dbReference type="EC" id="2.7.7.61"/>
    </reaction>
</comment>
<dbReference type="RefSeq" id="WP_262564450.1">
    <property type="nucleotide sequence ID" value="NZ_JAPFCC010000001.1"/>
</dbReference>
<keyword evidence="6" id="KW-1185">Reference proteome</keyword>
<keyword evidence="5" id="KW-0456">Lyase</keyword>
<keyword evidence="3 5" id="KW-0548">Nucleotidyltransferase</keyword>
<evidence type="ECO:0000256" key="4">
    <source>
        <dbReference type="ARBA" id="ARBA00048574"/>
    </source>
</evidence>
<dbReference type="Proteomes" id="UP001209854">
    <property type="component" value="Unassembled WGS sequence"/>
</dbReference>
<evidence type="ECO:0000256" key="3">
    <source>
        <dbReference type="ARBA" id="ARBA00022695"/>
    </source>
</evidence>
<evidence type="ECO:0000256" key="1">
    <source>
        <dbReference type="ARBA" id="ARBA00012524"/>
    </source>
</evidence>
<keyword evidence="2 5" id="KW-0808">Transferase</keyword>
<reference evidence="5 6" key="1">
    <citation type="submission" date="2022-10" db="EMBL/GenBank/DDBJ databases">
        <title>High-quality genome sequences of two octocoral-associated bacteria, Endozoicomonas euniceicola EF212 and Endozoicomonas gorgoniicola PS125.</title>
        <authorList>
            <person name="Chiou Y.-J."/>
            <person name="Chen Y.-H."/>
        </authorList>
    </citation>
    <scope>NUCLEOTIDE SEQUENCE [LARGE SCALE GENOMIC DNA]</scope>
    <source>
        <strain evidence="5 6">PS125</strain>
    </source>
</reference>
<organism evidence="5 6">
    <name type="scientific">Endozoicomonas gorgoniicola</name>
    <dbReference type="NCBI Taxonomy" id="1234144"/>
    <lineage>
        <taxon>Bacteria</taxon>
        <taxon>Pseudomonadati</taxon>
        <taxon>Pseudomonadota</taxon>
        <taxon>Gammaproteobacteria</taxon>
        <taxon>Oceanospirillales</taxon>
        <taxon>Endozoicomonadaceae</taxon>
        <taxon>Endozoicomonas</taxon>
    </lineage>
</organism>
<comment type="caution">
    <text evidence="5">The sequence shown here is derived from an EMBL/GenBank/DDBJ whole genome shotgun (WGS) entry which is preliminary data.</text>
</comment>
<dbReference type="EC" id="2.7.7.61" evidence="1"/>
<protein>
    <recommendedName>
        <fullName evidence="1">citrate lyase holo-[acyl-carrier protein] synthase</fullName>
        <ecNumber evidence="1">2.7.7.61</ecNumber>
    </recommendedName>
</protein>
<evidence type="ECO:0000256" key="2">
    <source>
        <dbReference type="ARBA" id="ARBA00022679"/>
    </source>
</evidence>
<name>A0ABT3MZ97_9GAMM</name>
<dbReference type="GO" id="GO:0016829">
    <property type="term" value="F:lyase activity"/>
    <property type="evidence" value="ECO:0007669"/>
    <property type="project" value="UniProtKB-KW"/>
</dbReference>